<dbReference type="EMBL" id="CP109491">
    <property type="protein sequence ID" value="WUX38041.1"/>
    <property type="molecule type" value="Genomic_DNA"/>
</dbReference>
<protein>
    <submittedName>
        <fullName evidence="1">LamG domain-containing protein</fullName>
    </submittedName>
</protein>
<reference evidence="1" key="1">
    <citation type="submission" date="2022-10" db="EMBL/GenBank/DDBJ databases">
        <title>The complete genomes of actinobacterial strains from the NBC collection.</title>
        <authorList>
            <person name="Joergensen T.S."/>
            <person name="Alvarez Arevalo M."/>
            <person name="Sterndorff E.B."/>
            <person name="Faurdal D."/>
            <person name="Vuksanovic O."/>
            <person name="Mourched A.-S."/>
            <person name="Charusanti P."/>
            <person name="Shaw S."/>
            <person name="Blin K."/>
            <person name="Weber T."/>
        </authorList>
    </citation>
    <scope>NUCLEOTIDE SEQUENCE</scope>
    <source>
        <strain evidence="1">NBC_01436</strain>
    </source>
</reference>
<keyword evidence="2" id="KW-1185">Reference proteome</keyword>
<accession>A0ABZ1ZLV0</accession>
<name>A0ABZ1ZLV0_STRAQ</name>
<dbReference type="Proteomes" id="UP001431926">
    <property type="component" value="Chromosome"/>
</dbReference>
<gene>
    <name evidence="1" type="ORF">OG367_18205</name>
</gene>
<organism evidence="1 2">
    <name type="scientific">Streptomyces anulatus</name>
    <name type="common">Streptomyces chrysomallus</name>
    <dbReference type="NCBI Taxonomy" id="1892"/>
    <lineage>
        <taxon>Bacteria</taxon>
        <taxon>Bacillati</taxon>
        <taxon>Actinomycetota</taxon>
        <taxon>Actinomycetes</taxon>
        <taxon>Kitasatosporales</taxon>
        <taxon>Streptomycetaceae</taxon>
        <taxon>Streptomyces</taxon>
    </lineage>
</organism>
<sequence>MTVVHDASANEVSFYLDGVKYAEGGTAAFDAPWKSTGGLQLGRARTAEGWGEQLKGVVDSVYAYEGVLSETEIRQLP</sequence>
<dbReference type="Gene3D" id="2.60.120.200">
    <property type="match status" value="1"/>
</dbReference>
<dbReference type="RefSeq" id="WP_329356589.1">
    <property type="nucleotide sequence ID" value="NZ_CP109490.1"/>
</dbReference>
<evidence type="ECO:0000313" key="2">
    <source>
        <dbReference type="Proteomes" id="UP001431926"/>
    </source>
</evidence>
<dbReference type="InterPro" id="IPR013320">
    <property type="entry name" value="ConA-like_dom_sf"/>
</dbReference>
<proteinExistence type="predicted"/>
<evidence type="ECO:0000313" key="1">
    <source>
        <dbReference type="EMBL" id="WUX38041.1"/>
    </source>
</evidence>
<dbReference type="SUPFAM" id="SSF49899">
    <property type="entry name" value="Concanavalin A-like lectins/glucanases"/>
    <property type="match status" value="1"/>
</dbReference>
<dbReference type="Pfam" id="PF13385">
    <property type="entry name" value="Laminin_G_3"/>
    <property type="match status" value="1"/>
</dbReference>